<dbReference type="SMART" id="SM00345">
    <property type="entry name" value="HTH_GNTR"/>
    <property type="match status" value="1"/>
</dbReference>
<dbReference type="InterPro" id="IPR050679">
    <property type="entry name" value="Bact_HTH_transcr_reg"/>
</dbReference>
<evidence type="ECO:0000313" key="7">
    <source>
        <dbReference type="Proteomes" id="UP001432166"/>
    </source>
</evidence>
<feature type="region of interest" description="Disordered" evidence="4">
    <location>
        <begin position="80"/>
        <end position="100"/>
    </location>
</feature>
<dbReference type="PANTHER" id="PTHR44846:SF17">
    <property type="entry name" value="GNTR-FAMILY TRANSCRIPTIONAL REGULATOR"/>
    <property type="match status" value="1"/>
</dbReference>
<dbReference type="InterPro" id="IPR000524">
    <property type="entry name" value="Tscrpt_reg_HTH_GntR"/>
</dbReference>
<reference evidence="6" key="1">
    <citation type="submission" date="2022-10" db="EMBL/GenBank/DDBJ databases">
        <title>The complete genomes of actinobacterial strains from the NBC collection.</title>
        <authorList>
            <person name="Joergensen T.S."/>
            <person name="Alvarez Arevalo M."/>
            <person name="Sterndorff E.B."/>
            <person name="Faurdal D."/>
            <person name="Vuksanovic O."/>
            <person name="Mourched A.-S."/>
            <person name="Charusanti P."/>
            <person name="Shaw S."/>
            <person name="Blin K."/>
            <person name="Weber T."/>
        </authorList>
    </citation>
    <scope>NUCLEOTIDE SEQUENCE</scope>
    <source>
        <strain evidence="6">NBC_00189</strain>
    </source>
</reference>
<accession>A0ABZ1JDX4</accession>
<gene>
    <name evidence="6" type="ORF">OG288_16660</name>
</gene>
<evidence type="ECO:0000256" key="4">
    <source>
        <dbReference type="SAM" id="MobiDB-lite"/>
    </source>
</evidence>
<keyword evidence="2" id="KW-0238">DNA-binding</keyword>
<evidence type="ECO:0000313" key="6">
    <source>
        <dbReference type="EMBL" id="WTP49791.1"/>
    </source>
</evidence>
<evidence type="ECO:0000256" key="1">
    <source>
        <dbReference type="ARBA" id="ARBA00023015"/>
    </source>
</evidence>
<sequence>MSDRIRFPDFDPQGPRLVYVAIADHVAARIAAGELRPGARLPPERDLAIECGVAYLTVRRAAQVPRERQLIVTVHGKGTLSPIRCRSDPNKQVEPRPSPG</sequence>
<evidence type="ECO:0000256" key="3">
    <source>
        <dbReference type="ARBA" id="ARBA00023163"/>
    </source>
</evidence>
<feature type="domain" description="HTH gntR-type" evidence="5">
    <location>
        <begin position="16"/>
        <end position="84"/>
    </location>
</feature>
<protein>
    <submittedName>
        <fullName evidence="6">Winged helix-turn-helix domain-containing protein</fullName>
    </submittedName>
</protein>
<dbReference type="Pfam" id="PF00392">
    <property type="entry name" value="GntR"/>
    <property type="match status" value="1"/>
</dbReference>
<dbReference type="SUPFAM" id="SSF46785">
    <property type="entry name" value="Winged helix' DNA-binding domain"/>
    <property type="match status" value="1"/>
</dbReference>
<keyword evidence="7" id="KW-1185">Reference proteome</keyword>
<dbReference type="InterPro" id="IPR036390">
    <property type="entry name" value="WH_DNA-bd_sf"/>
</dbReference>
<dbReference type="InterPro" id="IPR036388">
    <property type="entry name" value="WH-like_DNA-bd_sf"/>
</dbReference>
<dbReference type="PANTHER" id="PTHR44846">
    <property type="entry name" value="MANNOSYL-D-GLYCERATE TRANSPORT/METABOLISM SYSTEM REPRESSOR MNGR-RELATED"/>
    <property type="match status" value="1"/>
</dbReference>
<dbReference type="Gene3D" id="1.10.10.10">
    <property type="entry name" value="Winged helix-like DNA-binding domain superfamily/Winged helix DNA-binding domain"/>
    <property type="match status" value="1"/>
</dbReference>
<dbReference type="EMBL" id="CP108133">
    <property type="protein sequence ID" value="WTP49791.1"/>
    <property type="molecule type" value="Genomic_DNA"/>
</dbReference>
<dbReference type="Proteomes" id="UP001432166">
    <property type="component" value="Chromosome"/>
</dbReference>
<keyword evidence="1" id="KW-0805">Transcription regulation</keyword>
<dbReference type="CDD" id="cd07377">
    <property type="entry name" value="WHTH_GntR"/>
    <property type="match status" value="1"/>
</dbReference>
<evidence type="ECO:0000256" key="2">
    <source>
        <dbReference type="ARBA" id="ARBA00023125"/>
    </source>
</evidence>
<evidence type="ECO:0000259" key="5">
    <source>
        <dbReference type="PROSITE" id="PS50949"/>
    </source>
</evidence>
<dbReference type="PROSITE" id="PS50949">
    <property type="entry name" value="HTH_GNTR"/>
    <property type="match status" value="1"/>
</dbReference>
<keyword evidence="3" id="KW-0804">Transcription</keyword>
<proteinExistence type="predicted"/>
<name>A0ABZ1JDX4_9ACTN</name>
<organism evidence="6 7">
    <name type="scientific">Streptomyces tauricus</name>
    <dbReference type="NCBI Taxonomy" id="68274"/>
    <lineage>
        <taxon>Bacteria</taxon>
        <taxon>Bacillati</taxon>
        <taxon>Actinomycetota</taxon>
        <taxon>Actinomycetes</taxon>
        <taxon>Kitasatosporales</taxon>
        <taxon>Streptomycetaceae</taxon>
        <taxon>Streptomyces</taxon>
        <taxon>Streptomyces aurantiacus group</taxon>
    </lineage>
</organism>
<feature type="compositionally biased region" description="Basic and acidic residues" evidence="4">
    <location>
        <begin position="85"/>
        <end position="94"/>
    </location>
</feature>
<dbReference type="RefSeq" id="WP_328937741.1">
    <property type="nucleotide sequence ID" value="NZ_CP108133.1"/>
</dbReference>